<dbReference type="PANTHER" id="PTHR33565">
    <property type="entry name" value="DORMANCY-ASSOCIATED PROTEIN 1"/>
    <property type="match status" value="1"/>
</dbReference>
<evidence type="ECO:0008006" key="5">
    <source>
        <dbReference type="Google" id="ProtNLM"/>
    </source>
</evidence>
<dbReference type="Pfam" id="PF05564">
    <property type="entry name" value="Auxin_repressed"/>
    <property type="match status" value="1"/>
</dbReference>
<sequence length="113" mass="12292">MFNQMWDEVVAGPQPSHGLSKLRKVSTNPREEGSGIQPQSSSMPSSPTTPGTPTNTSPTAGGRKENVWRSVFNPGSNSATRDIGSNRFDKPSSPGSPTVYDWMYSGDSRNKYR</sequence>
<feature type="region of interest" description="Disordered" evidence="2">
    <location>
        <begin position="1"/>
        <end position="113"/>
    </location>
</feature>
<keyword evidence="4" id="KW-1185">Reference proteome</keyword>
<protein>
    <recommendedName>
        <fullName evidence="5">Auxin-repressed protein</fullName>
    </recommendedName>
</protein>
<evidence type="ECO:0000256" key="1">
    <source>
        <dbReference type="ARBA" id="ARBA00010502"/>
    </source>
</evidence>
<dbReference type="EMBL" id="OX465086">
    <property type="protein sequence ID" value="CAI9265961.1"/>
    <property type="molecule type" value="Genomic_DNA"/>
</dbReference>
<dbReference type="PANTHER" id="PTHR33565:SF2">
    <property type="entry name" value="DORMANCY-ASSOCIATED PROTEIN 1"/>
    <property type="match status" value="1"/>
</dbReference>
<evidence type="ECO:0000313" key="4">
    <source>
        <dbReference type="Proteomes" id="UP001177003"/>
    </source>
</evidence>
<dbReference type="AlphaFoldDB" id="A0AA35UVW1"/>
<evidence type="ECO:0000256" key="2">
    <source>
        <dbReference type="SAM" id="MobiDB-lite"/>
    </source>
</evidence>
<feature type="compositionally biased region" description="Low complexity" evidence="2">
    <location>
        <begin position="38"/>
        <end position="59"/>
    </location>
</feature>
<evidence type="ECO:0000313" key="3">
    <source>
        <dbReference type="EMBL" id="CAI9265961.1"/>
    </source>
</evidence>
<dbReference type="InterPro" id="IPR008406">
    <property type="entry name" value="DRM/ARP"/>
</dbReference>
<name>A0AA35UVW1_LACSI</name>
<dbReference type="Proteomes" id="UP001177003">
    <property type="component" value="Chromosome 0"/>
</dbReference>
<comment type="similarity">
    <text evidence="1">Belongs to the DRM1/ARP family.</text>
</comment>
<gene>
    <name evidence="3" type="ORF">LSALG_LOCUS6539</name>
</gene>
<organism evidence="3 4">
    <name type="scientific">Lactuca saligna</name>
    <name type="common">Willowleaf lettuce</name>
    <dbReference type="NCBI Taxonomy" id="75948"/>
    <lineage>
        <taxon>Eukaryota</taxon>
        <taxon>Viridiplantae</taxon>
        <taxon>Streptophyta</taxon>
        <taxon>Embryophyta</taxon>
        <taxon>Tracheophyta</taxon>
        <taxon>Spermatophyta</taxon>
        <taxon>Magnoliopsida</taxon>
        <taxon>eudicotyledons</taxon>
        <taxon>Gunneridae</taxon>
        <taxon>Pentapetalae</taxon>
        <taxon>asterids</taxon>
        <taxon>campanulids</taxon>
        <taxon>Asterales</taxon>
        <taxon>Asteraceae</taxon>
        <taxon>Cichorioideae</taxon>
        <taxon>Cichorieae</taxon>
        <taxon>Lactucinae</taxon>
        <taxon>Lactuca</taxon>
    </lineage>
</organism>
<accession>A0AA35UVW1</accession>
<proteinExistence type="inferred from homology"/>
<reference evidence="3" key="1">
    <citation type="submission" date="2023-04" db="EMBL/GenBank/DDBJ databases">
        <authorList>
            <person name="Vijverberg K."/>
            <person name="Xiong W."/>
            <person name="Schranz E."/>
        </authorList>
    </citation>
    <scope>NUCLEOTIDE SEQUENCE</scope>
</reference>